<gene>
    <name evidence="1" type="ORF">T10_1108</name>
</gene>
<dbReference type="OrthoDB" id="5920638at2759"/>
<evidence type="ECO:0000313" key="1">
    <source>
        <dbReference type="EMBL" id="KRZ80590.1"/>
    </source>
</evidence>
<organism evidence="1 2">
    <name type="scientific">Trichinella papuae</name>
    <dbReference type="NCBI Taxonomy" id="268474"/>
    <lineage>
        <taxon>Eukaryota</taxon>
        <taxon>Metazoa</taxon>
        <taxon>Ecdysozoa</taxon>
        <taxon>Nematoda</taxon>
        <taxon>Enoplea</taxon>
        <taxon>Dorylaimia</taxon>
        <taxon>Trichinellida</taxon>
        <taxon>Trichinellidae</taxon>
        <taxon>Trichinella</taxon>
    </lineage>
</organism>
<name>A0A0V1NAB4_9BILA</name>
<evidence type="ECO:0000313" key="2">
    <source>
        <dbReference type="Proteomes" id="UP000054843"/>
    </source>
</evidence>
<proteinExistence type="predicted"/>
<dbReference type="EMBL" id="JYDO01000002">
    <property type="protein sequence ID" value="KRZ80590.1"/>
    <property type="molecule type" value="Genomic_DNA"/>
</dbReference>
<keyword evidence="2" id="KW-1185">Reference proteome</keyword>
<dbReference type="Proteomes" id="UP000054843">
    <property type="component" value="Unassembled WGS sequence"/>
</dbReference>
<protein>
    <submittedName>
        <fullName evidence="1">Uncharacterized protein</fullName>
    </submittedName>
</protein>
<accession>A0A0V1NAB4</accession>
<sequence length="117" mass="13557">MRIALKTSFWKRRNGRTCMQRVPPVAADLAKNGLLSNFCPTMEFDHNFCIAFFFEYEKFNNFFTFIFITSTTFYTTSRSTKSRVLAKETALFAFRSGESAADAFVRKANLRFSLKRG</sequence>
<reference evidence="1 2" key="1">
    <citation type="submission" date="2015-01" db="EMBL/GenBank/DDBJ databases">
        <title>Evolution of Trichinella species and genotypes.</title>
        <authorList>
            <person name="Korhonen P.K."/>
            <person name="Edoardo P."/>
            <person name="Giuseppe L.R."/>
            <person name="Gasser R.B."/>
        </authorList>
    </citation>
    <scope>NUCLEOTIDE SEQUENCE [LARGE SCALE GENOMIC DNA]</scope>
    <source>
        <strain evidence="1">ISS1980</strain>
    </source>
</reference>
<dbReference type="AlphaFoldDB" id="A0A0V1NAB4"/>
<comment type="caution">
    <text evidence="1">The sequence shown here is derived from an EMBL/GenBank/DDBJ whole genome shotgun (WGS) entry which is preliminary data.</text>
</comment>